<accession>A0AAD8Y212</accession>
<gene>
    <name evidence="2" type="ORF">QTG54_011520</name>
</gene>
<sequence length="175" mass="20228">MTATTQQTGQQQQQQQSKQPSPKMPHSITGKHRTKRPDTRPNAKKRKKQHAQAYEAAEASDIISTRIPKSQQKERPVTGILKPDGDQMKMKRVRFLQKLLRQIESLKERQEGGEVLDEAQLKKVGRLEEVVEEIEELLDVNLDSSDEEEEVDEKEESEDEEESEEEEKQSLPVKR</sequence>
<dbReference type="AlphaFoldDB" id="A0AAD8Y212"/>
<organism evidence="2 3">
    <name type="scientific">Skeletonema marinoi</name>
    <dbReference type="NCBI Taxonomy" id="267567"/>
    <lineage>
        <taxon>Eukaryota</taxon>
        <taxon>Sar</taxon>
        <taxon>Stramenopiles</taxon>
        <taxon>Ochrophyta</taxon>
        <taxon>Bacillariophyta</taxon>
        <taxon>Coscinodiscophyceae</taxon>
        <taxon>Thalassiosirophycidae</taxon>
        <taxon>Thalassiosirales</taxon>
        <taxon>Skeletonemataceae</taxon>
        <taxon>Skeletonema</taxon>
        <taxon>Skeletonema marinoi-dohrnii complex</taxon>
    </lineage>
</organism>
<protein>
    <submittedName>
        <fullName evidence="2">Uncharacterized protein</fullName>
    </submittedName>
</protein>
<feature type="region of interest" description="Disordered" evidence="1">
    <location>
        <begin position="136"/>
        <end position="175"/>
    </location>
</feature>
<reference evidence="2" key="1">
    <citation type="submission" date="2023-06" db="EMBL/GenBank/DDBJ databases">
        <title>Survivors Of The Sea: Transcriptome response of Skeletonema marinoi to long-term dormancy.</title>
        <authorList>
            <person name="Pinder M.I.M."/>
            <person name="Kourtchenko O."/>
            <person name="Robertson E.K."/>
            <person name="Larsson T."/>
            <person name="Maumus F."/>
            <person name="Osuna-Cruz C.M."/>
            <person name="Vancaester E."/>
            <person name="Stenow R."/>
            <person name="Vandepoele K."/>
            <person name="Ploug H."/>
            <person name="Bruchert V."/>
            <person name="Godhe A."/>
            <person name="Topel M."/>
        </authorList>
    </citation>
    <scope>NUCLEOTIDE SEQUENCE</scope>
    <source>
        <strain evidence="2">R05AC</strain>
    </source>
</reference>
<feature type="compositionally biased region" description="Acidic residues" evidence="1">
    <location>
        <begin position="136"/>
        <end position="167"/>
    </location>
</feature>
<evidence type="ECO:0000313" key="2">
    <source>
        <dbReference type="EMBL" id="KAK1737748.1"/>
    </source>
</evidence>
<feature type="compositionally biased region" description="Low complexity" evidence="1">
    <location>
        <begin position="1"/>
        <end position="16"/>
    </location>
</feature>
<evidence type="ECO:0000256" key="1">
    <source>
        <dbReference type="SAM" id="MobiDB-lite"/>
    </source>
</evidence>
<comment type="caution">
    <text evidence="2">The sequence shown here is derived from an EMBL/GenBank/DDBJ whole genome shotgun (WGS) entry which is preliminary data.</text>
</comment>
<dbReference type="EMBL" id="JATAAI010000023">
    <property type="protein sequence ID" value="KAK1737748.1"/>
    <property type="molecule type" value="Genomic_DNA"/>
</dbReference>
<proteinExistence type="predicted"/>
<feature type="region of interest" description="Disordered" evidence="1">
    <location>
        <begin position="1"/>
        <end position="85"/>
    </location>
</feature>
<name>A0AAD8Y212_9STRA</name>
<evidence type="ECO:0000313" key="3">
    <source>
        <dbReference type="Proteomes" id="UP001224775"/>
    </source>
</evidence>
<keyword evidence="3" id="KW-1185">Reference proteome</keyword>
<dbReference type="Proteomes" id="UP001224775">
    <property type="component" value="Unassembled WGS sequence"/>
</dbReference>